<gene>
    <name evidence="2" type="ORF">QG37_04752</name>
</gene>
<evidence type="ECO:0000256" key="1">
    <source>
        <dbReference type="SAM" id="MobiDB-lite"/>
    </source>
</evidence>
<dbReference type="Proteomes" id="UP000037122">
    <property type="component" value="Unassembled WGS sequence"/>
</dbReference>
<dbReference type="EMBL" id="LGST01000032">
    <property type="protein sequence ID" value="KND98401.1"/>
    <property type="molecule type" value="Genomic_DNA"/>
</dbReference>
<name>A0A0L0NW66_CANAR</name>
<proteinExistence type="predicted"/>
<feature type="region of interest" description="Disordered" evidence="1">
    <location>
        <begin position="57"/>
        <end position="82"/>
    </location>
</feature>
<protein>
    <submittedName>
        <fullName evidence="2">Uncharacterized protein</fullName>
    </submittedName>
</protein>
<organism evidence="2 3">
    <name type="scientific">Candidozyma auris</name>
    <name type="common">Yeast</name>
    <name type="synonym">Candida auris</name>
    <dbReference type="NCBI Taxonomy" id="498019"/>
    <lineage>
        <taxon>Eukaryota</taxon>
        <taxon>Fungi</taxon>
        <taxon>Dikarya</taxon>
        <taxon>Ascomycota</taxon>
        <taxon>Saccharomycotina</taxon>
        <taxon>Pichiomycetes</taxon>
        <taxon>Metschnikowiaceae</taxon>
        <taxon>Candidozyma</taxon>
    </lineage>
</organism>
<sequence>MLTKSTERAELAHEAEMLKPEFHGVSPKKAKLVVKHAATAPAKQMVGTEKCAVISGAPTKIHSSKPSGTAPHGHSDRDPGRNRVISNAVAFMIQVLPEVLERLFDSSGDVPLQGSKVFQRRRHGILVYQGGKK</sequence>
<dbReference type="AlphaFoldDB" id="A0A0L0NW66"/>
<comment type="caution">
    <text evidence="2">The sequence shown here is derived from an EMBL/GenBank/DDBJ whole genome shotgun (WGS) entry which is preliminary data.</text>
</comment>
<accession>A0A0L0NW66</accession>
<dbReference type="VEuPathDB" id="FungiDB:QG37_04752"/>
<reference evidence="3" key="1">
    <citation type="journal article" date="2015" name="BMC Genomics">
        <title>Draft genome of a commonly misdiagnosed multidrug resistant pathogen Candida auris.</title>
        <authorList>
            <person name="Chatterjee S."/>
            <person name="Alampalli S.V."/>
            <person name="Nageshan R.K."/>
            <person name="Chettiar S.T."/>
            <person name="Joshi S."/>
            <person name="Tatu U.S."/>
        </authorList>
    </citation>
    <scope>NUCLEOTIDE SEQUENCE [LARGE SCALE GENOMIC DNA]</scope>
    <source>
        <strain evidence="3">6684</strain>
    </source>
</reference>
<evidence type="ECO:0000313" key="2">
    <source>
        <dbReference type="EMBL" id="KND98401.1"/>
    </source>
</evidence>
<evidence type="ECO:0000313" key="3">
    <source>
        <dbReference type="Proteomes" id="UP000037122"/>
    </source>
</evidence>